<name>A0A1I3UBR2_9RHOB</name>
<dbReference type="SUPFAM" id="SSF63829">
    <property type="entry name" value="Calcium-dependent phosphotriesterase"/>
    <property type="match status" value="1"/>
</dbReference>
<dbReference type="PANTHER" id="PTHR46928:SF1">
    <property type="entry name" value="MESENCHYME-SPECIFIC CELL SURFACE GLYCOPROTEIN"/>
    <property type="match status" value="1"/>
</dbReference>
<dbReference type="InterPro" id="IPR052956">
    <property type="entry name" value="Mesenchyme-surface_protein"/>
</dbReference>
<dbReference type="STRING" id="390807.SAMN04488095_3729"/>
<dbReference type="RefSeq" id="WP_092784629.1">
    <property type="nucleotide sequence ID" value="NZ_FORA01000007.1"/>
</dbReference>
<dbReference type="OrthoDB" id="9803927at2"/>
<reference evidence="3 4" key="1">
    <citation type="submission" date="2016-10" db="EMBL/GenBank/DDBJ databases">
        <authorList>
            <person name="de Groot N.N."/>
        </authorList>
    </citation>
    <scope>NUCLEOTIDE SEQUENCE [LARGE SCALE GENOMIC DNA]</scope>
    <source>
        <strain evidence="3 4">DSM 19073</strain>
    </source>
</reference>
<dbReference type="AlphaFoldDB" id="A0A1I3UBR2"/>
<feature type="signal peptide" evidence="1">
    <location>
        <begin position="1"/>
        <end position="20"/>
    </location>
</feature>
<keyword evidence="1" id="KW-0732">Signal</keyword>
<gene>
    <name evidence="3" type="ORF">SAMN04488095_3729</name>
</gene>
<protein>
    <submittedName>
        <fullName evidence="3">Esterase-like activity of phytase</fullName>
    </submittedName>
</protein>
<keyword evidence="4" id="KW-1185">Reference proteome</keyword>
<dbReference type="SUPFAM" id="SSF75011">
    <property type="entry name" value="3-carboxy-cis,cis-mucoante lactonizing enzyme"/>
    <property type="match status" value="1"/>
</dbReference>
<evidence type="ECO:0000256" key="1">
    <source>
        <dbReference type="SAM" id="SignalP"/>
    </source>
</evidence>
<proteinExistence type="predicted"/>
<dbReference type="Pfam" id="PF13449">
    <property type="entry name" value="Phytase-like"/>
    <property type="match status" value="1"/>
</dbReference>
<dbReference type="EMBL" id="FORA01000007">
    <property type="protein sequence ID" value="SFJ80978.1"/>
    <property type="molecule type" value="Genomic_DNA"/>
</dbReference>
<dbReference type="PANTHER" id="PTHR46928">
    <property type="entry name" value="MESENCHYME-SPECIFIC CELL SURFACE GLYCOPROTEIN"/>
    <property type="match status" value="1"/>
</dbReference>
<evidence type="ECO:0000259" key="2">
    <source>
        <dbReference type="Pfam" id="PF13449"/>
    </source>
</evidence>
<sequence length="720" mass="75664">MTRHLLLSCGLLALASAAHGEAFNRIASFPVTANLPDDIDPQSETAPEIITVSGDGRTLIYTDSLLGALGLIDIANPASPQPLGLLKLDGEPTSVAMARDHVLAAVNTSDSFTDPSGVLLALTLPDLGAAASCDLGGQPDAVAVAPDVTFAAIAVENERDEDLNDGALPQLPAGHVVLVDLGPNGLPDCASARRVDLTGLADVAPTDPEPEFLAINDAGEIAVTLQENNHLVVLSRTGSIITHFSAGSVDLTGIDALDDRGALIFDQDQPGRLREPDAVAWIDDAHFATANEGDYEGGSRGWTIWSKDGSIVWDSGTSFEHAIVEIGHYPDRRSDAKGVEPESVAFAVVDGIPLVFVGAERAGIIGVYDVSTPAAPVLRQLLPSGVGPEGIAVVPGRNLLITANEGDLVEDGAARAHVMIYDWQDGPPAYPHLTSAGTQALLGWGALSGLAAVGDRLFAVSDSFYALQPRIFEVDATATPARILRAIDVTRDGRPAELLDLEGIAPDGEGGFWLVSEGRTDRDVPHALLRVDATGEIRSEVALPDVLLAGEQRFGMEGVTAVDGVLWIAMQREWGDDPDGMVKLLRHDPATGEWAAMHYPLEQATTGWVGLSEIAAYDGQLYILERDNQSGTAAEVKLITRVALDGLTPAPLGGPMPVARKDIVRDLMTDLTSTGGFVLDKVEGLAITDAGRAFVVTDNDGVDDHSGETMFFEVPLISAP</sequence>
<dbReference type="Proteomes" id="UP000199110">
    <property type="component" value="Unassembled WGS sequence"/>
</dbReference>
<dbReference type="InterPro" id="IPR027372">
    <property type="entry name" value="Phytase-like_dom"/>
</dbReference>
<organism evidence="3 4">
    <name type="scientific">Jannaschia pohangensis</name>
    <dbReference type="NCBI Taxonomy" id="390807"/>
    <lineage>
        <taxon>Bacteria</taxon>
        <taxon>Pseudomonadati</taxon>
        <taxon>Pseudomonadota</taxon>
        <taxon>Alphaproteobacteria</taxon>
        <taxon>Rhodobacterales</taxon>
        <taxon>Roseobacteraceae</taxon>
        <taxon>Jannaschia</taxon>
    </lineage>
</organism>
<evidence type="ECO:0000313" key="3">
    <source>
        <dbReference type="EMBL" id="SFJ80978.1"/>
    </source>
</evidence>
<evidence type="ECO:0000313" key="4">
    <source>
        <dbReference type="Proteomes" id="UP000199110"/>
    </source>
</evidence>
<feature type="domain" description="Phytase-like" evidence="2">
    <location>
        <begin position="443"/>
        <end position="700"/>
    </location>
</feature>
<feature type="chain" id="PRO_5011612698" evidence="1">
    <location>
        <begin position="21"/>
        <end position="720"/>
    </location>
</feature>
<accession>A0A1I3UBR2</accession>
<dbReference type="Gene3D" id="2.130.10.10">
    <property type="entry name" value="YVTN repeat-like/Quinoprotein amine dehydrogenase"/>
    <property type="match status" value="1"/>
</dbReference>
<dbReference type="InterPro" id="IPR015943">
    <property type="entry name" value="WD40/YVTN_repeat-like_dom_sf"/>
</dbReference>